<feature type="non-terminal residue" evidence="2">
    <location>
        <position position="1"/>
    </location>
</feature>
<protein>
    <submittedName>
        <fullName evidence="2">Uncharacterized protein</fullName>
    </submittedName>
</protein>
<dbReference type="AlphaFoldDB" id="W2KGL8"/>
<sequence>DEGKWQNGDPDGEEIFSQDSSNQLDQVWKRFPDARGSRFAWYWLDAAMAYDDGRAFFAGRMTSAIEYQNRVLILVGIRDSQVFDALILFCNMIVKTLVDKKTKAEKWLKDKHTVTPQAKEMFNRQVWSATVCRVRKSTDSVFFVDDYDGATIEEEDTDSTCRNTPLLAQGESKMPDHLHR</sequence>
<reference evidence="2" key="1">
    <citation type="submission" date="2013-11" db="EMBL/GenBank/DDBJ databases">
        <title>The Genome Sequence of Phytophthora parasitica CHvinca01.</title>
        <authorList>
            <consortium name="The Broad Institute Genomics Platform"/>
            <person name="Russ C."/>
            <person name="Tyler B."/>
            <person name="Panabieres F."/>
            <person name="Shan W."/>
            <person name="Tripathy S."/>
            <person name="Grunwald N."/>
            <person name="Machado M."/>
            <person name="Johnson C.S."/>
            <person name="Arredondo F."/>
            <person name="Hong C."/>
            <person name="Coffey M."/>
            <person name="Young S.K."/>
            <person name="Zeng Q."/>
            <person name="Gargeya S."/>
            <person name="Fitzgerald M."/>
            <person name="Abouelleil A."/>
            <person name="Alvarado L."/>
            <person name="Chapman S.B."/>
            <person name="Gainer-Dewar J."/>
            <person name="Goldberg J."/>
            <person name="Griggs A."/>
            <person name="Gujja S."/>
            <person name="Hansen M."/>
            <person name="Howarth C."/>
            <person name="Imamovic A."/>
            <person name="Ireland A."/>
            <person name="Larimer J."/>
            <person name="McCowan C."/>
            <person name="Murphy C."/>
            <person name="Pearson M."/>
            <person name="Poon T.W."/>
            <person name="Priest M."/>
            <person name="Roberts A."/>
            <person name="Saif S."/>
            <person name="Shea T."/>
            <person name="Sykes S."/>
            <person name="Wortman J."/>
            <person name="Nusbaum C."/>
            <person name="Birren B."/>
        </authorList>
    </citation>
    <scope>NUCLEOTIDE SEQUENCE [LARGE SCALE GENOMIC DNA]</scope>
    <source>
        <strain evidence="2">CHvinca01</strain>
    </source>
</reference>
<evidence type="ECO:0000313" key="2">
    <source>
        <dbReference type="EMBL" id="ETL84192.1"/>
    </source>
</evidence>
<feature type="region of interest" description="Disordered" evidence="1">
    <location>
        <begin position="1"/>
        <end position="20"/>
    </location>
</feature>
<organism evidence="2">
    <name type="scientific">Phytophthora nicotianae</name>
    <name type="common">Potato buckeye rot agent</name>
    <name type="synonym">Phytophthora parasitica</name>
    <dbReference type="NCBI Taxonomy" id="4792"/>
    <lineage>
        <taxon>Eukaryota</taxon>
        <taxon>Sar</taxon>
        <taxon>Stramenopiles</taxon>
        <taxon>Oomycota</taxon>
        <taxon>Peronosporomycetes</taxon>
        <taxon>Peronosporales</taxon>
        <taxon>Peronosporaceae</taxon>
        <taxon>Phytophthora</taxon>
    </lineage>
</organism>
<evidence type="ECO:0000256" key="1">
    <source>
        <dbReference type="SAM" id="MobiDB-lite"/>
    </source>
</evidence>
<name>W2KGL8_PHYNI</name>
<accession>W2KGL8</accession>
<dbReference type="VEuPathDB" id="FungiDB:PPTG_23881"/>
<gene>
    <name evidence="2" type="ORF">L917_15947</name>
</gene>
<feature type="region of interest" description="Disordered" evidence="1">
    <location>
        <begin position="158"/>
        <end position="180"/>
    </location>
</feature>
<dbReference type="EMBL" id="KI681874">
    <property type="protein sequence ID" value="ETL84192.1"/>
    <property type="molecule type" value="Genomic_DNA"/>
</dbReference>
<proteinExistence type="predicted"/>
<dbReference type="OrthoDB" id="126393at2759"/>
<dbReference type="Proteomes" id="UP000054423">
    <property type="component" value="Unassembled WGS sequence"/>
</dbReference>